<dbReference type="RefSeq" id="WP_160381225.1">
    <property type="nucleotide sequence ID" value="NZ_WNXQ01000002.1"/>
</dbReference>
<evidence type="ECO:0000313" key="1">
    <source>
        <dbReference type="EMBL" id="MWB77058.1"/>
    </source>
</evidence>
<organism evidence="1 2">
    <name type="scientific">Pseudooceanicola pacificus</name>
    <dbReference type="NCBI Taxonomy" id="2676438"/>
    <lineage>
        <taxon>Bacteria</taxon>
        <taxon>Pseudomonadati</taxon>
        <taxon>Pseudomonadota</taxon>
        <taxon>Alphaproteobacteria</taxon>
        <taxon>Rhodobacterales</taxon>
        <taxon>Paracoccaceae</taxon>
        <taxon>Pseudooceanicola</taxon>
    </lineage>
</organism>
<accession>A0A844W968</accession>
<dbReference type="SUPFAM" id="SSF56601">
    <property type="entry name" value="beta-lactamase/transpeptidase-like"/>
    <property type="match status" value="1"/>
</dbReference>
<dbReference type="InterPro" id="IPR012338">
    <property type="entry name" value="Beta-lactam/transpept-like"/>
</dbReference>
<gene>
    <name evidence="1" type="ORF">GLS40_03360</name>
</gene>
<evidence type="ECO:0000313" key="2">
    <source>
        <dbReference type="Proteomes" id="UP000443843"/>
    </source>
</evidence>
<dbReference type="EMBL" id="WNXQ01000002">
    <property type="protein sequence ID" value="MWB77058.1"/>
    <property type="molecule type" value="Genomic_DNA"/>
</dbReference>
<dbReference type="Gene3D" id="3.40.710.10">
    <property type="entry name" value="DD-peptidase/beta-lactamase superfamily"/>
    <property type="match status" value="1"/>
</dbReference>
<keyword evidence="2" id="KW-1185">Reference proteome</keyword>
<evidence type="ECO:0008006" key="3">
    <source>
        <dbReference type="Google" id="ProtNLM"/>
    </source>
</evidence>
<dbReference type="Proteomes" id="UP000443843">
    <property type="component" value="Unassembled WGS sequence"/>
</dbReference>
<reference evidence="1 2" key="1">
    <citation type="submission" date="2019-11" db="EMBL/GenBank/DDBJ databases">
        <title>Pseudooceanicola pacifica sp. nov., isolated from deep-sea sediment of the Pacific Ocean.</title>
        <authorList>
            <person name="Lyu L."/>
        </authorList>
    </citation>
    <scope>NUCLEOTIDE SEQUENCE [LARGE SCALE GENOMIC DNA]</scope>
    <source>
        <strain evidence="1 2">216_PA32_1</strain>
    </source>
</reference>
<dbReference type="AlphaFoldDB" id="A0A844W968"/>
<protein>
    <recommendedName>
        <fullName evidence="3">Beta-lactamase</fullName>
    </recommendedName>
</protein>
<comment type="caution">
    <text evidence="1">The sequence shown here is derived from an EMBL/GenBank/DDBJ whole genome shotgun (WGS) entry which is preliminary data.</text>
</comment>
<name>A0A844W968_9RHOB</name>
<proteinExistence type="predicted"/>
<sequence>MANARRVVPEAWIEEVRFGAGGAFGGPHAEVLPRGGYHNKWWQTDRGRGVIMAQGIYGQCIYLEFEARFAAVKLSTWPTPLSVPGARTRLAALRAIGREVAAS</sequence>